<comment type="caution">
    <text evidence="2">The sequence shown here is derived from an EMBL/GenBank/DDBJ whole genome shotgun (WGS) entry which is preliminary data.</text>
</comment>
<accession>A0A0R1KXI4</accession>
<dbReference type="OrthoDB" id="2328803at2"/>
<dbReference type="EMBL" id="AZEA01000008">
    <property type="protein sequence ID" value="KRK88526.1"/>
    <property type="molecule type" value="Genomic_DNA"/>
</dbReference>
<dbReference type="AlphaFoldDB" id="A0A0R1KXI4"/>
<feature type="chain" id="PRO_5006406938" description="Surface layer protein A domain-containing protein" evidence="1">
    <location>
        <begin position="28"/>
        <end position="134"/>
    </location>
</feature>
<gene>
    <name evidence="2" type="ORF">FD17_GL002394</name>
</gene>
<name>A0A0R1KXI4_9LACO</name>
<organism evidence="2 3">
    <name type="scientific">Lentilactobacillus sunkii DSM 19904</name>
    <dbReference type="NCBI Taxonomy" id="1423808"/>
    <lineage>
        <taxon>Bacteria</taxon>
        <taxon>Bacillati</taxon>
        <taxon>Bacillota</taxon>
        <taxon>Bacilli</taxon>
        <taxon>Lactobacillales</taxon>
        <taxon>Lactobacillaceae</taxon>
        <taxon>Lentilactobacillus</taxon>
    </lineage>
</organism>
<dbReference type="RefSeq" id="WP_057824742.1">
    <property type="nucleotide sequence ID" value="NZ_AZEA01000008.1"/>
</dbReference>
<evidence type="ECO:0000313" key="2">
    <source>
        <dbReference type="EMBL" id="KRK88526.1"/>
    </source>
</evidence>
<evidence type="ECO:0000313" key="3">
    <source>
        <dbReference type="Proteomes" id="UP000051581"/>
    </source>
</evidence>
<proteinExistence type="predicted"/>
<keyword evidence="1" id="KW-0732">Signal</keyword>
<evidence type="ECO:0008006" key="4">
    <source>
        <dbReference type="Google" id="ProtNLM"/>
    </source>
</evidence>
<dbReference type="PATRIC" id="fig|1423808.3.peg.2445"/>
<dbReference type="Proteomes" id="UP000051581">
    <property type="component" value="Unassembled WGS sequence"/>
</dbReference>
<protein>
    <recommendedName>
        <fullName evidence="4">Surface layer protein A domain-containing protein</fullName>
    </recommendedName>
</protein>
<feature type="signal peptide" evidence="1">
    <location>
        <begin position="1"/>
        <end position="27"/>
    </location>
</feature>
<reference evidence="2 3" key="1">
    <citation type="journal article" date="2015" name="Genome Announc.">
        <title>Expanding the biotechnology potential of lactobacilli through comparative genomics of 213 strains and associated genera.</title>
        <authorList>
            <person name="Sun Z."/>
            <person name="Harris H.M."/>
            <person name="McCann A."/>
            <person name="Guo C."/>
            <person name="Argimon S."/>
            <person name="Zhang W."/>
            <person name="Yang X."/>
            <person name="Jeffery I.B."/>
            <person name="Cooney J.C."/>
            <person name="Kagawa T.F."/>
            <person name="Liu W."/>
            <person name="Song Y."/>
            <person name="Salvetti E."/>
            <person name="Wrobel A."/>
            <person name="Rasinkangas P."/>
            <person name="Parkhill J."/>
            <person name="Rea M.C."/>
            <person name="O'Sullivan O."/>
            <person name="Ritari J."/>
            <person name="Douillard F.P."/>
            <person name="Paul Ross R."/>
            <person name="Yang R."/>
            <person name="Briner A.E."/>
            <person name="Felis G.E."/>
            <person name="de Vos W.M."/>
            <person name="Barrangou R."/>
            <person name="Klaenhammer T.R."/>
            <person name="Caufield P.W."/>
            <person name="Cui Y."/>
            <person name="Zhang H."/>
            <person name="O'Toole P.W."/>
        </authorList>
    </citation>
    <scope>NUCLEOTIDE SEQUENCE [LARGE SCALE GENOMIC DNA]</scope>
    <source>
        <strain evidence="2 3">DSM 19904</strain>
    </source>
</reference>
<sequence>MKKFATMITVASLALPLAFAAPLAVSAATTPVTTAAKTKGTTYNIAKNGAKSFKAKSYHIKKNIPLYKGLIYANGGKVTFTQKGKLTKAVTYKVTRSIKVYKTNSKKTKTFLYVKGYGYVLASQITKGIYMPAD</sequence>
<keyword evidence="3" id="KW-1185">Reference proteome</keyword>
<evidence type="ECO:0000256" key="1">
    <source>
        <dbReference type="SAM" id="SignalP"/>
    </source>
</evidence>